<evidence type="ECO:0000313" key="2">
    <source>
        <dbReference type="EMBL" id="KAJ5071402.1"/>
    </source>
</evidence>
<dbReference type="Gene3D" id="3.30.710.10">
    <property type="entry name" value="Potassium Channel Kv1.1, Chain A"/>
    <property type="match status" value="1"/>
</dbReference>
<organism evidence="2 3">
    <name type="scientific">Anaeramoeba ignava</name>
    <name type="common">Anaerobic marine amoeba</name>
    <dbReference type="NCBI Taxonomy" id="1746090"/>
    <lineage>
        <taxon>Eukaryota</taxon>
        <taxon>Metamonada</taxon>
        <taxon>Anaeramoebidae</taxon>
        <taxon>Anaeramoeba</taxon>
    </lineage>
</organism>
<dbReference type="Pfam" id="PF00651">
    <property type="entry name" value="BTB"/>
    <property type="match status" value="1"/>
</dbReference>
<name>A0A9Q0LEH1_ANAIG</name>
<dbReference type="CDD" id="cd18186">
    <property type="entry name" value="BTB_POZ_ZBTB_KLHL-like"/>
    <property type="match status" value="1"/>
</dbReference>
<feature type="domain" description="BTB" evidence="1">
    <location>
        <begin position="22"/>
        <end position="95"/>
    </location>
</feature>
<gene>
    <name evidence="2" type="ORF">M0811_10245</name>
</gene>
<protein>
    <submittedName>
        <fullName evidence="2">Btb/poz domain-containing</fullName>
    </submittedName>
</protein>
<dbReference type="PANTHER" id="PTHR45774">
    <property type="entry name" value="BTB/POZ DOMAIN-CONTAINING"/>
    <property type="match status" value="1"/>
</dbReference>
<dbReference type="PROSITE" id="PS50097">
    <property type="entry name" value="BTB"/>
    <property type="match status" value="1"/>
</dbReference>
<dbReference type="InterPro" id="IPR000210">
    <property type="entry name" value="BTB/POZ_dom"/>
</dbReference>
<dbReference type="AlphaFoldDB" id="A0A9Q0LEH1"/>
<comment type="caution">
    <text evidence="2">The sequence shown here is derived from an EMBL/GenBank/DDBJ whole genome shotgun (WGS) entry which is preliminary data.</text>
</comment>
<reference evidence="2" key="1">
    <citation type="submission" date="2022-10" db="EMBL/GenBank/DDBJ databases">
        <title>Novel sulphate-reducing endosymbionts in the free-living metamonad Anaeramoeba.</title>
        <authorList>
            <person name="Jerlstrom-Hultqvist J."/>
            <person name="Cepicka I."/>
            <person name="Gallot-Lavallee L."/>
            <person name="Salas-Leiva D."/>
            <person name="Curtis B.A."/>
            <person name="Zahonova K."/>
            <person name="Pipaliya S."/>
            <person name="Dacks J."/>
            <person name="Roger A.J."/>
        </authorList>
    </citation>
    <scope>NUCLEOTIDE SEQUENCE</scope>
    <source>
        <strain evidence="2">BMAN</strain>
    </source>
</reference>
<dbReference type="SMART" id="SM00225">
    <property type="entry name" value="BTB"/>
    <property type="match status" value="1"/>
</dbReference>
<dbReference type="SUPFAM" id="SSF52317">
    <property type="entry name" value="Class I glutamine amidotransferase-like"/>
    <property type="match status" value="1"/>
</dbReference>
<dbReference type="InterPro" id="IPR011333">
    <property type="entry name" value="SKP1/BTB/POZ_sf"/>
</dbReference>
<dbReference type="OrthoDB" id="624345at2759"/>
<evidence type="ECO:0000313" key="3">
    <source>
        <dbReference type="Proteomes" id="UP001149090"/>
    </source>
</evidence>
<accession>A0A9Q0LEH1</accession>
<sequence length="491" mass="56903">MNPQKNLLEQNLEEILQNGKFHDVILCVGETRKQYRAHKLILAINSMYWKRMFYGASWKEVTSKTIPEIEVPNIDPFFFEKILLYVYTRKIEFPNFDEMINILKAADFLLINDLKDDCEKILLESLNEENVISLIGYSLLYKLDNLLQNANRLVQNSMEIFNDSSLLVGFPIAVVEYILSLQNIKCSEIDVFKCFHQWYLDSTTISDHEIQHLLTLINLEIMNFSELDDVLKSGLVSMEKIDLLKKEFSLDDKKKNWEKMSRRKSRFIPENKIKVLITAADDNTTFKNNITEYVKSHGIENAELIDARYNLPTLEEMLEYDVIFTYSRFSAYLDPVEWGNRLADYVERGGNIVMSTRNSLRSDASYFIEGRIIDENFLSLTKGPNITHQHSVLGKYEADHPLMENVKSFDGGTGSFHIDGNLTEGARCVAYWNNGRPLITFKRKLPRFGMVVVMNMFPVSFKVAHDCWVTSTDGDWLISNALFFAVNSHFL</sequence>
<dbReference type="Proteomes" id="UP001149090">
    <property type="component" value="Unassembled WGS sequence"/>
</dbReference>
<keyword evidence="3" id="KW-1185">Reference proteome</keyword>
<evidence type="ECO:0000259" key="1">
    <source>
        <dbReference type="PROSITE" id="PS50097"/>
    </source>
</evidence>
<dbReference type="SUPFAM" id="SSF54695">
    <property type="entry name" value="POZ domain"/>
    <property type="match status" value="1"/>
</dbReference>
<dbReference type="InterPro" id="IPR029062">
    <property type="entry name" value="Class_I_gatase-like"/>
</dbReference>
<dbReference type="PANTHER" id="PTHR45774:SF3">
    <property type="entry name" value="BTB (POZ) DOMAIN-CONTAINING 2B-RELATED"/>
    <property type="match status" value="1"/>
</dbReference>
<dbReference type="EMBL" id="JAPDFW010000088">
    <property type="protein sequence ID" value="KAJ5071402.1"/>
    <property type="molecule type" value="Genomic_DNA"/>
</dbReference>
<proteinExistence type="predicted"/>